<feature type="compositionally biased region" description="Basic residues" evidence="1">
    <location>
        <begin position="33"/>
        <end position="50"/>
    </location>
</feature>
<proteinExistence type="predicted"/>
<protein>
    <submittedName>
        <fullName evidence="2">Uncharacterized protein</fullName>
    </submittedName>
</protein>
<dbReference type="OrthoDB" id="643483at2"/>
<evidence type="ECO:0000313" key="2">
    <source>
        <dbReference type="EMBL" id="RCG27196.1"/>
    </source>
</evidence>
<dbReference type="RefSeq" id="WP_114031535.1">
    <property type="nucleotide sequence ID" value="NZ_QOIL01000016.1"/>
</dbReference>
<reference evidence="2 3" key="1">
    <citation type="submission" date="2018-06" db="EMBL/GenBank/DDBJ databases">
        <title>Sphaerisporangium craniellae sp. nov., isolated from a marine sponge in the South China Sea.</title>
        <authorList>
            <person name="Li L."/>
        </authorList>
    </citation>
    <scope>NUCLEOTIDE SEQUENCE [LARGE SCALE GENOMIC DNA]</scope>
    <source>
        <strain evidence="2 3">CCTCC AA 208026</strain>
    </source>
</reference>
<gene>
    <name evidence="2" type="ORF">DQ384_26110</name>
</gene>
<comment type="caution">
    <text evidence="2">The sequence shown here is derived from an EMBL/GenBank/DDBJ whole genome shotgun (WGS) entry which is preliminary data.</text>
</comment>
<evidence type="ECO:0000313" key="3">
    <source>
        <dbReference type="Proteomes" id="UP000253094"/>
    </source>
</evidence>
<keyword evidence="3" id="KW-1185">Reference proteome</keyword>
<dbReference type="EMBL" id="QOIL01000016">
    <property type="protein sequence ID" value="RCG27196.1"/>
    <property type="molecule type" value="Genomic_DNA"/>
</dbReference>
<name>A0A367F9Y4_9ACTN</name>
<feature type="region of interest" description="Disordered" evidence="1">
    <location>
        <begin position="1"/>
        <end position="51"/>
    </location>
</feature>
<dbReference type="AlphaFoldDB" id="A0A367F9Y4"/>
<accession>A0A367F9Y4</accession>
<dbReference type="Proteomes" id="UP000253094">
    <property type="component" value="Unassembled WGS sequence"/>
</dbReference>
<organism evidence="2 3">
    <name type="scientific">Sphaerisporangium album</name>
    <dbReference type="NCBI Taxonomy" id="509200"/>
    <lineage>
        <taxon>Bacteria</taxon>
        <taxon>Bacillati</taxon>
        <taxon>Actinomycetota</taxon>
        <taxon>Actinomycetes</taxon>
        <taxon>Streptosporangiales</taxon>
        <taxon>Streptosporangiaceae</taxon>
        <taxon>Sphaerisporangium</taxon>
    </lineage>
</organism>
<sequence length="192" mass="20611">MSRAAVVDGQDTLFALDGDPEPPPARPAPPAPRRGRRTARSLAHTPRRRRANQDEDCEPACLRCGGPEGRGLCQPRCAVVCAHTAQPDVIDVCIITRHVTARLAVGTPGSRPGRRLAVVDSCPWCERVHWHAAAFGVRVRVGQCGWPYVVHLDRPPVATTAALAEHTPEHQHAAERGAAAARAALTERTSCA</sequence>
<evidence type="ECO:0000256" key="1">
    <source>
        <dbReference type="SAM" id="MobiDB-lite"/>
    </source>
</evidence>
<feature type="compositionally biased region" description="Pro residues" evidence="1">
    <location>
        <begin position="21"/>
        <end position="32"/>
    </location>
</feature>